<evidence type="ECO:0000313" key="4">
    <source>
        <dbReference type="EMBL" id="KKY21976.1"/>
    </source>
</evidence>
<keyword evidence="5" id="KW-1185">Reference proteome</keyword>
<reference evidence="4 5" key="1">
    <citation type="submission" date="2015-05" db="EMBL/GenBank/DDBJ databases">
        <title>Distinctive expansion of gene families associated with plant cell wall degradation and secondary metabolism in the genomes of grapevine trunk pathogens.</title>
        <authorList>
            <person name="Lawrence D.P."/>
            <person name="Travadon R."/>
            <person name="Rolshausen P.E."/>
            <person name="Baumgartner K."/>
        </authorList>
    </citation>
    <scope>NUCLEOTIDE SEQUENCE [LARGE SCALE GENOMIC DNA]</scope>
    <source>
        <strain evidence="4">UCRPC4</strain>
    </source>
</reference>
<dbReference type="PANTHER" id="PTHR10794:SF63">
    <property type="entry name" value="ALPHA_BETA HYDROLASE 1, ISOFORM A"/>
    <property type="match status" value="1"/>
</dbReference>
<comment type="caution">
    <text evidence="4">The sequence shown here is derived from an EMBL/GenBank/DDBJ whole genome shotgun (WGS) entry which is preliminary data.</text>
</comment>
<proteinExistence type="inferred from homology"/>
<dbReference type="PANTHER" id="PTHR10794">
    <property type="entry name" value="ABHYDROLASE DOMAIN-CONTAINING PROTEIN"/>
    <property type="match status" value="1"/>
</dbReference>
<feature type="region of interest" description="Disordered" evidence="2">
    <location>
        <begin position="139"/>
        <end position="161"/>
    </location>
</feature>
<reference evidence="4 5" key="2">
    <citation type="submission" date="2015-05" db="EMBL/GenBank/DDBJ databases">
        <authorList>
            <person name="Morales-Cruz A."/>
            <person name="Amrine K.C."/>
            <person name="Cantu D."/>
        </authorList>
    </citation>
    <scope>NUCLEOTIDE SEQUENCE [LARGE SCALE GENOMIC DNA]</scope>
    <source>
        <strain evidence="4">UCRPC4</strain>
    </source>
</reference>
<name>A0A0G2EID7_PHACM</name>
<dbReference type="GO" id="GO:0051793">
    <property type="term" value="P:medium-chain fatty acid catabolic process"/>
    <property type="evidence" value="ECO:0007669"/>
    <property type="project" value="TreeGrafter"/>
</dbReference>
<dbReference type="InterPro" id="IPR000073">
    <property type="entry name" value="AB_hydrolase_1"/>
</dbReference>
<gene>
    <name evidence="4" type="ORF">UCRPC4_g03392</name>
</gene>
<organism evidence="4 5">
    <name type="scientific">Phaeomoniella chlamydospora</name>
    <name type="common">Phaeoacremonium chlamydosporum</name>
    <dbReference type="NCBI Taxonomy" id="158046"/>
    <lineage>
        <taxon>Eukaryota</taxon>
        <taxon>Fungi</taxon>
        <taxon>Dikarya</taxon>
        <taxon>Ascomycota</taxon>
        <taxon>Pezizomycotina</taxon>
        <taxon>Eurotiomycetes</taxon>
        <taxon>Chaetothyriomycetidae</taxon>
        <taxon>Phaeomoniellales</taxon>
        <taxon>Phaeomoniellaceae</taxon>
        <taxon>Phaeomoniella</taxon>
    </lineage>
</organism>
<dbReference type="InterPro" id="IPR029058">
    <property type="entry name" value="AB_hydrolase_fold"/>
</dbReference>
<sequence length="420" mass="46860">MTIYTTFGFWPAVLSTLLVLYASVMPSPLSLLRRLLSRAETTYHHSPNGTIKLRLKDQSEGTTRLVDFSKFVSNLLPSCNLNPILFNGHLQTIWTVAKPGDNVPIYYKRRIFDQEDQGYAGSFAVDFVVDPYDEAEARAKATAETSSLAEDGGERDTGLPPRTTYLADAEWKVLDQGDSESITPMLVVLHGLSGGSHEIYLRHVLYPLVYPSDSSPTRQKWEACVINSRGCAGSKITSNILYNARATWDVRQVVRWLKERYPKRPLFGVGFSLGANILTNYLGEEGSQCPLQAALIISSPFNLEAASLSLQSTFVGLNIYSRAMGSNMKKLIDRHSREITQNTKVDVEAVKKITYLHEFDREIQCPTWGYPTEGAYYRDASSTDSLLAIRIPFLCISALDDPVNILLFLSSSIWCFGQAV</sequence>
<dbReference type="Gene3D" id="3.40.50.1820">
    <property type="entry name" value="alpha/beta hydrolase"/>
    <property type="match status" value="1"/>
</dbReference>
<dbReference type="GO" id="GO:0047372">
    <property type="term" value="F:monoacylglycerol lipase activity"/>
    <property type="evidence" value="ECO:0007669"/>
    <property type="project" value="TreeGrafter"/>
</dbReference>
<accession>A0A0G2EID7</accession>
<dbReference type="OrthoDB" id="5954035at2759"/>
<dbReference type="EMBL" id="LCWF01000080">
    <property type="protein sequence ID" value="KKY21976.1"/>
    <property type="molecule type" value="Genomic_DNA"/>
</dbReference>
<evidence type="ECO:0000313" key="5">
    <source>
        <dbReference type="Proteomes" id="UP000053317"/>
    </source>
</evidence>
<comment type="similarity">
    <text evidence="1">Belongs to the AB hydrolase superfamily. AB hydrolase 4 family.</text>
</comment>
<dbReference type="GO" id="GO:0051792">
    <property type="term" value="P:medium-chain fatty acid biosynthetic process"/>
    <property type="evidence" value="ECO:0007669"/>
    <property type="project" value="TreeGrafter"/>
</dbReference>
<dbReference type="SUPFAM" id="SSF53474">
    <property type="entry name" value="alpha/beta-Hydrolases"/>
    <property type="match status" value="1"/>
</dbReference>
<dbReference type="Pfam" id="PF00561">
    <property type="entry name" value="Abhydrolase_1"/>
    <property type="match status" value="1"/>
</dbReference>
<evidence type="ECO:0000256" key="1">
    <source>
        <dbReference type="ARBA" id="ARBA00010884"/>
    </source>
</evidence>
<dbReference type="AlphaFoldDB" id="A0A0G2EID7"/>
<dbReference type="Proteomes" id="UP000053317">
    <property type="component" value="Unassembled WGS sequence"/>
</dbReference>
<dbReference type="GO" id="GO:0008126">
    <property type="term" value="F:acetylesterase activity"/>
    <property type="evidence" value="ECO:0007669"/>
    <property type="project" value="TreeGrafter"/>
</dbReference>
<evidence type="ECO:0000259" key="3">
    <source>
        <dbReference type="Pfam" id="PF00561"/>
    </source>
</evidence>
<evidence type="ECO:0000256" key="2">
    <source>
        <dbReference type="SAM" id="MobiDB-lite"/>
    </source>
</evidence>
<dbReference type="InterPro" id="IPR050960">
    <property type="entry name" value="AB_hydrolase_4_sf"/>
</dbReference>
<feature type="domain" description="AB hydrolase-1" evidence="3">
    <location>
        <begin position="184"/>
        <end position="299"/>
    </location>
</feature>
<protein>
    <submittedName>
        <fullName evidence="4">Putative alpha beta fold family</fullName>
    </submittedName>
</protein>